<accession>A0A8K0UWJ3</accession>
<feature type="compositionally biased region" description="Acidic residues" evidence="1">
    <location>
        <begin position="38"/>
        <end position="75"/>
    </location>
</feature>
<dbReference type="EMBL" id="JAEVFJ010000004">
    <property type="protein sequence ID" value="KAH8105280.1"/>
    <property type="molecule type" value="Genomic_DNA"/>
</dbReference>
<dbReference type="AlphaFoldDB" id="A0A8K0UWJ3"/>
<feature type="compositionally biased region" description="Low complexity" evidence="1">
    <location>
        <begin position="121"/>
        <end position="139"/>
    </location>
</feature>
<comment type="caution">
    <text evidence="2">The sequence shown here is derived from an EMBL/GenBank/DDBJ whole genome shotgun (WGS) entry which is preliminary data.</text>
</comment>
<feature type="compositionally biased region" description="Polar residues" evidence="1">
    <location>
        <begin position="345"/>
        <end position="361"/>
    </location>
</feature>
<feature type="compositionally biased region" description="Polar residues" evidence="1">
    <location>
        <begin position="518"/>
        <end position="528"/>
    </location>
</feature>
<dbReference type="OrthoDB" id="3245801at2759"/>
<dbReference type="Proteomes" id="UP000813824">
    <property type="component" value="Unassembled WGS sequence"/>
</dbReference>
<feature type="compositionally biased region" description="Basic and acidic residues" evidence="1">
    <location>
        <begin position="1"/>
        <end position="37"/>
    </location>
</feature>
<feature type="compositionally biased region" description="Polar residues" evidence="1">
    <location>
        <begin position="544"/>
        <end position="554"/>
    </location>
</feature>
<evidence type="ECO:0000313" key="3">
    <source>
        <dbReference type="Proteomes" id="UP000813824"/>
    </source>
</evidence>
<feature type="compositionally biased region" description="Basic and acidic residues" evidence="1">
    <location>
        <begin position="530"/>
        <end position="543"/>
    </location>
</feature>
<feature type="compositionally biased region" description="Polar residues" evidence="1">
    <location>
        <begin position="478"/>
        <end position="488"/>
    </location>
</feature>
<proteinExistence type="predicted"/>
<feature type="compositionally biased region" description="Pro residues" evidence="1">
    <location>
        <begin position="179"/>
        <end position="200"/>
    </location>
</feature>
<feature type="compositionally biased region" description="Basic and acidic residues" evidence="1">
    <location>
        <begin position="84"/>
        <end position="98"/>
    </location>
</feature>
<feature type="compositionally biased region" description="Polar residues" evidence="1">
    <location>
        <begin position="146"/>
        <end position="157"/>
    </location>
</feature>
<feature type="compositionally biased region" description="Polar residues" evidence="1">
    <location>
        <begin position="396"/>
        <end position="408"/>
    </location>
</feature>
<feature type="region of interest" description="Disordered" evidence="1">
    <location>
        <begin position="714"/>
        <end position="748"/>
    </location>
</feature>
<reference evidence="2" key="1">
    <citation type="journal article" date="2021" name="New Phytol.">
        <title>Evolutionary innovations through gain and loss of genes in the ectomycorrhizal Boletales.</title>
        <authorList>
            <person name="Wu G."/>
            <person name="Miyauchi S."/>
            <person name="Morin E."/>
            <person name="Kuo A."/>
            <person name="Drula E."/>
            <person name="Varga T."/>
            <person name="Kohler A."/>
            <person name="Feng B."/>
            <person name="Cao Y."/>
            <person name="Lipzen A."/>
            <person name="Daum C."/>
            <person name="Hundley H."/>
            <person name="Pangilinan J."/>
            <person name="Johnson J."/>
            <person name="Barry K."/>
            <person name="LaButti K."/>
            <person name="Ng V."/>
            <person name="Ahrendt S."/>
            <person name="Min B."/>
            <person name="Choi I.G."/>
            <person name="Park H."/>
            <person name="Plett J.M."/>
            <person name="Magnuson J."/>
            <person name="Spatafora J.W."/>
            <person name="Nagy L.G."/>
            <person name="Henrissat B."/>
            <person name="Grigoriev I.V."/>
            <person name="Yang Z.L."/>
            <person name="Xu J."/>
            <person name="Martin F.M."/>
        </authorList>
    </citation>
    <scope>NUCLEOTIDE SEQUENCE</scope>
    <source>
        <strain evidence="2">KKN 215</strain>
    </source>
</reference>
<feature type="region of interest" description="Disordered" evidence="1">
    <location>
        <begin position="1"/>
        <end position="228"/>
    </location>
</feature>
<feature type="compositionally biased region" description="Pro residues" evidence="1">
    <location>
        <begin position="323"/>
        <end position="333"/>
    </location>
</feature>
<organism evidence="2 3">
    <name type="scientific">Cristinia sonorae</name>
    <dbReference type="NCBI Taxonomy" id="1940300"/>
    <lineage>
        <taxon>Eukaryota</taxon>
        <taxon>Fungi</taxon>
        <taxon>Dikarya</taxon>
        <taxon>Basidiomycota</taxon>
        <taxon>Agaricomycotina</taxon>
        <taxon>Agaricomycetes</taxon>
        <taxon>Agaricomycetidae</taxon>
        <taxon>Agaricales</taxon>
        <taxon>Pleurotineae</taxon>
        <taxon>Stephanosporaceae</taxon>
        <taxon>Cristinia</taxon>
    </lineage>
</organism>
<feature type="region of interest" description="Disordered" evidence="1">
    <location>
        <begin position="283"/>
        <end position="554"/>
    </location>
</feature>
<dbReference type="PRINTS" id="PR01217">
    <property type="entry name" value="PRICHEXTENSN"/>
</dbReference>
<evidence type="ECO:0000313" key="2">
    <source>
        <dbReference type="EMBL" id="KAH8105280.1"/>
    </source>
</evidence>
<gene>
    <name evidence="2" type="ORF">BXZ70DRAFT_515282</name>
</gene>
<keyword evidence="3" id="KW-1185">Reference proteome</keyword>
<sequence length="790" mass="83214">MSQDYHHSDVALSDEFHDAPDTYTPDDHSQPQFHHDQYDDEVQENQYDDDDYQDEDEEDEDQFHDSDPGVEEELTDPIHAQQLGEEHDLQLPVDHEQPLHASGSASDLHPASLPVQPDNGSSAAPLLSPSASDSRAPPSSEHDAVAQQTPALQSLSTPPADPNLPQVIVTSTSPQHTPDGPPDPSQPIASPPQPAQPQSPSPQVVVVPQAAAAPSPTTAPAPQVILQSPPPVVQPQIVQPQLQQSFTAAVPMAYPGVPMMSLQSDFTEQNIATVYNNLTSALVGHPPPPTAGPSYLPPTPTSLPPSTLPPPQHSPPRARSRSPAPPDLAPSQPPSRANSGARAGPSQNRSPRTPRTSQTSGARVAVPGKRTSPPRRLSDNAQTPTTPTNVAPPPSNRNSALYQPTPVTTPIAEHPEYDLYESPTQEAQRGHARAASAQAAAHVQDEVPPPPPPAYLKPVSRPPSVYVSERATGHDPNILTQSPLTSPGLSPAPPVHSGRFEQQQQQQPPHIVRRAATTGHSGHPQQTRPIYERRGRSYDDETQHSPPSGQLPQRSASIHASIPVGGIVNGQTILAQAHAPGAELDLTPSGIHMNLNVNAGELPGADAVRRDVSALRNQGAEFVREQSNVVRQHGADVYNQGLEAVRQGTNLYAQSADAVRQGVNSVRSGAEGLRQGATRTVSFLGDAQRGLDVNTLAAGAGSLAAGYLMGGHGGQGNGHASPQHISPQHTSGNGVGNGNGNPGMTMEGYLSRQSGLDTFVPVVGAKNVSSQSAGFRSFADSISVALLIAC</sequence>
<feature type="compositionally biased region" description="Pro residues" evidence="1">
    <location>
        <begin position="285"/>
        <end position="314"/>
    </location>
</feature>
<evidence type="ECO:0000256" key="1">
    <source>
        <dbReference type="SAM" id="MobiDB-lite"/>
    </source>
</evidence>
<name>A0A8K0UWJ3_9AGAR</name>
<protein>
    <submittedName>
        <fullName evidence="2">Uncharacterized protein</fullName>
    </submittedName>
</protein>
<feature type="compositionally biased region" description="Low complexity" evidence="1">
    <location>
        <begin position="201"/>
        <end position="227"/>
    </location>
</feature>
<feature type="compositionally biased region" description="Low complexity" evidence="1">
    <location>
        <begin position="433"/>
        <end position="442"/>
    </location>
</feature>